<evidence type="ECO:0000256" key="3">
    <source>
        <dbReference type="ARBA" id="ARBA00022490"/>
    </source>
</evidence>
<accession>A0AAV9IEJ8</accession>
<feature type="compositionally biased region" description="Basic and acidic residues" evidence="10">
    <location>
        <begin position="12"/>
        <end position="25"/>
    </location>
</feature>
<keyword evidence="5" id="KW-0648">Protein biosynthesis</keyword>
<comment type="caution">
    <text evidence="11">The sequence shown here is derived from an EMBL/GenBank/DDBJ whole genome shotgun (WGS) entry which is preliminary data.</text>
</comment>
<keyword evidence="12" id="KW-1185">Reference proteome</keyword>
<feature type="compositionally biased region" description="Polar residues" evidence="10">
    <location>
        <begin position="1"/>
        <end position="11"/>
    </location>
</feature>
<comment type="subcellular location">
    <subcellularLocation>
        <location evidence="1">Cytoplasm</location>
        <location evidence="1">Cytosol</location>
    </subcellularLocation>
</comment>
<evidence type="ECO:0000256" key="9">
    <source>
        <dbReference type="RuleBase" id="RU003814"/>
    </source>
</evidence>
<dbReference type="InterPro" id="IPR037171">
    <property type="entry name" value="NagB/RpiA_transferase-like"/>
</dbReference>
<gene>
    <name evidence="11" type="ORF">GAYE_SCF17G3726</name>
</gene>
<dbReference type="SUPFAM" id="SSF100950">
    <property type="entry name" value="NagB/RpiA/CoA transferase-like"/>
    <property type="match status" value="1"/>
</dbReference>
<name>A0AAV9IEJ8_9RHOD</name>
<evidence type="ECO:0000256" key="7">
    <source>
        <dbReference type="ARBA" id="ARBA00044356"/>
    </source>
</evidence>
<dbReference type="GO" id="GO:0003743">
    <property type="term" value="F:translation initiation factor activity"/>
    <property type="evidence" value="ECO:0007669"/>
    <property type="project" value="UniProtKB-KW"/>
</dbReference>
<protein>
    <recommendedName>
        <fullName evidence="6">Translation initiation factor eIF2B subunit delta</fullName>
    </recommendedName>
    <alternativeName>
        <fullName evidence="7">eIF2B GDP-GTP exchange factor subunit delta</fullName>
    </alternativeName>
</protein>
<dbReference type="GO" id="GO:0005829">
    <property type="term" value="C:cytosol"/>
    <property type="evidence" value="ECO:0007669"/>
    <property type="project" value="UniProtKB-SubCell"/>
</dbReference>
<sequence length="428" mass="48337">MASKETGPTTSDKSHLQTKNKVEKGKKIRAAEAPPSRRIQYDDPSAVAKLKKTQIVRKKTAERAVPLFSHLPQYEKESIFSRGFQKEANELHPEVIKLGLQYASDVISGASLRCLSLLDTLAMVIESFSLSDGLETRDYRRELDKYLRRHVQFLIDCRPLSISMGNCIRYIKSRISDLSPNTPETENKLTLLKTIRNFREEKFERAERMIAELGAERIRDGDVILTLGRSSCIEEIFLEAKARGKNFHVIVLEARPRQEGLKLCKNLIRVGLRADYSSLYAASYYMRDVSLVLCGAEGLMSTGAVISGLGTACVALVAKEYRVPFLITSQTIKFSERGHLDAICFNELGNTDDLVDREQNACLNHSLQSKKFDNMLKENWKEMKSLKVLNLYYDLTPVEFIDAVITEIGIIPPSSVPVVLREYMSLSS</sequence>
<dbReference type="InterPro" id="IPR042529">
    <property type="entry name" value="IF_2B-like_C"/>
</dbReference>
<proteinExistence type="inferred from homology"/>
<dbReference type="EMBL" id="JANCYU010000034">
    <property type="protein sequence ID" value="KAK4525817.1"/>
    <property type="molecule type" value="Genomic_DNA"/>
</dbReference>
<organism evidence="11 12">
    <name type="scientific">Galdieria yellowstonensis</name>
    <dbReference type="NCBI Taxonomy" id="3028027"/>
    <lineage>
        <taxon>Eukaryota</taxon>
        <taxon>Rhodophyta</taxon>
        <taxon>Bangiophyceae</taxon>
        <taxon>Galdieriales</taxon>
        <taxon>Galdieriaceae</taxon>
        <taxon>Galdieria</taxon>
    </lineage>
</organism>
<keyword evidence="3" id="KW-0963">Cytoplasm</keyword>
<dbReference type="Proteomes" id="UP001300502">
    <property type="component" value="Unassembled WGS sequence"/>
</dbReference>
<feature type="region of interest" description="Disordered" evidence="10">
    <location>
        <begin position="1"/>
        <end position="42"/>
    </location>
</feature>
<comment type="subunit">
    <text evidence="8">Component of the translation initiation factor 2B (eIF2B) complex which is a heterodecamer of two sets of five different subunits: alpha, beta, gamma, delta and epsilon. Subunits alpha, beta and delta comprise a regulatory subcomplex and subunits epsilon and gamma comprise a catalytic subcomplex. Within the complex, the hexameric regulatory complex resides at the center, with the two heterodimeric catalytic subcomplexes bound on opposite sides.</text>
</comment>
<keyword evidence="4" id="KW-0396">Initiation factor</keyword>
<dbReference type="PANTHER" id="PTHR10233:SF14">
    <property type="entry name" value="TRANSLATION INITIATION FACTOR EIF-2B SUBUNIT DELTA"/>
    <property type="match status" value="1"/>
</dbReference>
<dbReference type="Gene3D" id="3.40.50.10470">
    <property type="entry name" value="Translation initiation factor eif-2b, domain 2"/>
    <property type="match status" value="1"/>
</dbReference>
<evidence type="ECO:0000256" key="4">
    <source>
        <dbReference type="ARBA" id="ARBA00022540"/>
    </source>
</evidence>
<evidence type="ECO:0000256" key="6">
    <source>
        <dbReference type="ARBA" id="ARBA00044147"/>
    </source>
</evidence>
<dbReference type="Pfam" id="PF01008">
    <property type="entry name" value="IF-2B"/>
    <property type="match status" value="1"/>
</dbReference>
<evidence type="ECO:0000256" key="1">
    <source>
        <dbReference type="ARBA" id="ARBA00004514"/>
    </source>
</evidence>
<evidence type="ECO:0000256" key="5">
    <source>
        <dbReference type="ARBA" id="ARBA00022917"/>
    </source>
</evidence>
<evidence type="ECO:0000256" key="10">
    <source>
        <dbReference type="SAM" id="MobiDB-lite"/>
    </source>
</evidence>
<evidence type="ECO:0000313" key="12">
    <source>
        <dbReference type="Proteomes" id="UP001300502"/>
    </source>
</evidence>
<dbReference type="AlphaFoldDB" id="A0AAV9IEJ8"/>
<dbReference type="InterPro" id="IPR000649">
    <property type="entry name" value="IF-2B-related"/>
</dbReference>
<reference evidence="11 12" key="1">
    <citation type="submission" date="2022-07" db="EMBL/GenBank/DDBJ databases">
        <title>Genome-wide signatures of adaptation to extreme environments.</title>
        <authorList>
            <person name="Cho C.H."/>
            <person name="Yoon H.S."/>
        </authorList>
    </citation>
    <scope>NUCLEOTIDE SEQUENCE [LARGE SCALE GENOMIC DNA]</scope>
    <source>
        <strain evidence="11 12">108.79 E11</strain>
    </source>
</reference>
<dbReference type="PANTHER" id="PTHR10233">
    <property type="entry name" value="TRANSLATION INITIATION FACTOR EIF-2B"/>
    <property type="match status" value="1"/>
</dbReference>
<evidence type="ECO:0000256" key="8">
    <source>
        <dbReference type="ARBA" id="ARBA00046432"/>
    </source>
</evidence>
<comment type="similarity">
    <text evidence="2 9">Belongs to the eIF-2B alpha/beta/delta subunits family.</text>
</comment>
<evidence type="ECO:0000256" key="2">
    <source>
        <dbReference type="ARBA" id="ARBA00007251"/>
    </source>
</evidence>
<evidence type="ECO:0000313" key="11">
    <source>
        <dbReference type="EMBL" id="KAK4525817.1"/>
    </source>
</evidence>